<dbReference type="InterPro" id="IPR025827">
    <property type="entry name" value="Zn_ribbon_recom_dom"/>
</dbReference>
<dbReference type="Pfam" id="PF13408">
    <property type="entry name" value="Zn_ribbon_recom"/>
    <property type="match status" value="1"/>
</dbReference>
<evidence type="ECO:0008006" key="6">
    <source>
        <dbReference type="Google" id="ProtNLM"/>
    </source>
</evidence>
<dbReference type="GO" id="GO:0003677">
    <property type="term" value="F:DNA binding"/>
    <property type="evidence" value="ECO:0007669"/>
    <property type="project" value="InterPro"/>
</dbReference>
<dbReference type="InterPro" id="IPR036162">
    <property type="entry name" value="Resolvase-like_N_sf"/>
</dbReference>
<dbReference type="GO" id="GO:0000150">
    <property type="term" value="F:DNA strand exchange activity"/>
    <property type="evidence" value="ECO:0007669"/>
    <property type="project" value="InterPro"/>
</dbReference>
<dbReference type="PANTHER" id="PTHR30461:SF23">
    <property type="entry name" value="DNA RECOMBINASE-RELATED"/>
    <property type="match status" value="1"/>
</dbReference>
<reference evidence="4 5" key="1">
    <citation type="submission" date="2017-04" db="EMBL/GenBank/DDBJ databases">
        <title>The genome sequence of Parageobacillus galactosidasius DSM 18751.</title>
        <authorList>
            <person name="Ramaloko W.T."/>
            <person name="Koen N."/>
            <person name="Polliack S."/>
            <person name="Aliyu H."/>
            <person name="Lebre P."/>
            <person name="Mohr T."/>
            <person name="Oswald F."/>
            <person name="Zwick M."/>
            <person name="Neumann A."/>
            <person name="Syldatk C."/>
            <person name="Cowan D."/>
            <person name="De Maayer P."/>
        </authorList>
    </citation>
    <scope>NUCLEOTIDE SEQUENCE [LARGE SCALE GENOMIC DNA]</scope>
    <source>
        <strain evidence="4 5">DSM 18751</strain>
    </source>
</reference>
<dbReference type="InterPro" id="IPR050639">
    <property type="entry name" value="SSR_resolvase"/>
</dbReference>
<dbReference type="RefSeq" id="WP_089097981.1">
    <property type="nucleotide sequence ID" value="NZ_NDYL01000002.1"/>
</dbReference>
<dbReference type="Gene3D" id="3.40.50.1390">
    <property type="entry name" value="Resolvase, N-terminal catalytic domain"/>
    <property type="match status" value="1"/>
</dbReference>
<dbReference type="InterPro" id="IPR006119">
    <property type="entry name" value="Resolv_N"/>
</dbReference>
<dbReference type="EMBL" id="NDYL01000002">
    <property type="protein sequence ID" value="OXB92605.1"/>
    <property type="molecule type" value="Genomic_DNA"/>
</dbReference>
<dbReference type="PROSITE" id="PS51737">
    <property type="entry name" value="RECOMBINASE_DNA_BIND"/>
    <property type="match status" value="1"/>
</dbReference>
<dbReference type="PANTHER" id="PTHR30461">
    <property type="entry name" value="DNA-INVERTASE FROM LAMBDOID PROPHAGE"/>
    <property type="match status" value="1"/>
</dbReference>
<evidence type="ECO:0000313" key="5">
    <source>
        <dbReference type="Proteomes" id="UP000198394"/>
    </source>
</evidence>
<evidence type="ECO:0000256" key="1">
    <source>
        <dbReference type="SAM" id="Coils"/>
    </source>
</evidence>
<dbReference type="InterPro" id="IPR038109">
    <property type="entry name" value="DNA_bind_recomb_sf"/>
</dbReference>
<evidence type="ECO:0000259" key="3">
    <source>
        <dbReference type="PROSITE" id="PS51737"/>
    </source>
</evidence>
<dbReference type="Proteomes" id="UP000198394">
    <property type="component" value="Unassembled WGS sequence"/>
</dbReference>
<dbReference type="CDD" id="cd00338">
    <property type="entry name" value="Ser_Recombinase"/>
    <property type="match status" value="1"/>
</dbReference>
<dbReference type="PROSITE" id="PS51736">
    <property type="entry name" value="RECOMBINASES_3"/>
    <property type="match status" value="1"/>
</dbReference>
<comment type="caution">
    <text evidence="4">The sequence shown here is derived from an EMBL/GenBank/DDBJ whole genome shotgun (WGS) entry which is preliminary data.</text>
</comment>
<dbReference type="InterPro" id="IPR011109">
    <property type="entry name" value="DNA_bind_recombinase_dom"/>
</dbReference>
<dbReference type="SUPFAM" id="SSF53041">
    <property type="entry name" value="Resolvase-like"/>
    <property type="match status" value="1"/>
</dbReference>
<proteinExistence type="predicted"/>
<evidence type="ECO:0000259" key="2">
    <source>
        <dbReference type="PROSITE" id="PS51736"/>
    </source>
</evidence>
<keyword evidence="1" id="KW-0175">Coiled coil</keyword>
<keyword evidence="5" id="KW-1185">Reference proteome</keyword>
<dbReference type="AlphaFoldDB" id="A0A226QJQ3"/>
<name>A0A226QJQ3_9BACL</name>
<organism evidence="4 5">
    <name type="scientific">Parageobacillus galactosidasius</name>
    <dbReference type="NCBI Taxonomy" id="883812"/>
    <lineage>
        <taxon>Bacteria</taxon>
        <taxon>Bacillati</taxon>
        <taxon>Bacillota</taxon>
        <taxon>Bacilli</taxon>
        <taxon>Bacillales</taxon>
        <taxon>Anoxybacillaceae</taxon>
        <taxon>Parageobacillus</taxon>
    </lineage>
</organism>
<dbReference type="Gene3D" id="3.90.1750.20">
    <property type="entry name" value="Putative Large Serine Recombinase, Chain B, Domain 2"/>
    <property type="match status" value="1"/>
</dbReference>
<feature type="domain" description="Recombinase" evidence="3">
    <location>
        <begin position="165"/>
        <end position="307"/>
    </location>
</feature>
<dbReference type="Pfam" id="PF00239">
    <property type="entry name" value="Resolvase"/>
    <property type="match status" value="1"/>
</dbReference>
<feature type="coiled-coil region" evidence="1">
    <location>
        <begin position="407"/>
        <end position="477"/>
    </location>
</feature>
<dbReference type="SMART" id="SM00857">
    <property type="entry name" value="Resolvase"/>
    <property type="match status" value="1"/>
</dbReference>
<sequence>MSKNTNNIAAIYVRVSTLKESQKDSPEHQKSVCLQKARMEGLETREEYIYEDRSTGTSIMEREEINQLIKDAKKGYFSTIIFASLSRFSRDSLDAIALKRVLVNGLGIRLISIDDTYDSKVKDDEMIFTIISAVNQKLSEQISISSRRGIRESAMKGNFTGSRAPYGYKKVIINKDGRELKTLEIVEKDAEVVRKIYELYVYHNMGEKQIINYLNEQGIPSPKGGVWGITTVQRILQNEAYTGRNVFSKYTVKKVYEDLANMHHRKNRLVQTPKETWGRSEEKKWEAIIDDELFKKAQDKRMERGGGKRGGVRNVKVNPFAGIIKCAHCGSNFVSMKSGKVGKSGQEYRYLICSSRRRMGIKGCKNDLWIPLEDFKKGLIKEITSSLSNLINVEEISATAKIPETNVNKLNEKKQKQLEQALKQNRKLLMDLRKDFKLGEIDEEQYQYEKETLEKEIQEIKEQLNQLVKTKENISSDEIIKQQIKEALQKLVMLDFTNVDELQSILKQLIEEIRVNQNGEVEIYTPLGMLQ</sequence>
<feature type="domain" description="Resolvase/invertase-type recombinase catalytic" evidence="2">
    <location>
        <begin position="8"/>
        <end position="157"/>
    </location>
</feature>
<evidence type="ECO:0000313" key="4">
    <source>
        <dbReference type="EMBL" id="OXB92605.1"/>
    </source>
</evidence>
<dbReference type="Pfam" id="PF07508">
    <property type="entry name" value="Recombinase"/>
    <property type="match status" value="1"/>
</dbReference>
<accession>A0A226QJQ3</accession>
<gene>
    <name evidence="4" type="ORF">B9L23_15645</name>
</gene>
<protein>
    <recommendedName>
        <fullName evidence="6">Recombinase family protein</fullName>
    </recommendedName>
</protein>